<dbReference type="OrthoDB" id="9883726at2"/>
<feature type="region of interest" description="Disordered" evidence="1">
    <location>
        <begin position="33"/>
        <end position="78"/>
    </location>
</feature>
<evidence type="ECO:0000313" key="2">
    <source>
        <dbReference type="EMBL" id="MQX35965.1"/>
    </source>
</evidence>
<proteinExistence type="predicted"/>
<sequence>MPVAPWSVGHGTPARAALLTLGLAVAACAPQPTYGPRPDAGRGAGPAGVIQDTTRAAMDSGLTAGPTDSRPGPAGPAAGACGRLLATRDHVARLRDLIAAIEADGVTESERTDLMRASSRLHGAESDLAEARRDVAGARFRLEALTGGRVRAGDLPACE</sequence>
<dbReference type="Proteomes" id="UP000434582">
    <property type="component" value="Unassembled WGS sequence"/>
</dbReference>
<gene>
    <name evidence="2" type="ORF">GHC57_05470</name>
</gene>
<dbReference type="EMBL" id="WIVE01000011">
    <property type="protein sequence ID" value="MQX35965.1"/>
    <property type="molecule type" value="Genomic_DNA"/>
</dbReference>
<protein>
    <submittedName>
        <fullName evidence="2">Uncharacterized protein</fullName>
    </submittedName>
</protein>
<organism evidence="2 3">
    <name type="scientific">Roseospira navarrensis</name>
    <dbReference type="NCBI Taxonomy" id="140058"/>
    <lineage>
        <taxon>Bacteria</taxon>
        <taxon>Pseudomonadati</taxon>
        <taxon>Pseudomonadota</taxon>
        <taxon>Alphaproteobacteria</taxon>
        <taxon>Rhodospirillales</taxon>
        <taxon>Rhodospirillaceae</taxon>
        <taxon>Roseospira</taxon>
    </lineage>
</organism>
<evidence type="ECO:0000256" key="1">
    <source>
        <dbReference type="SAM" id="MobiDB-lite"/>
    </source>
</evidence>
<keyword evidence="3" id="KW-1185">Reference proteome</keyword>
<dbReference type="AlphaFoldDB" id="A0A7X2D496"/>
<evidence type="ECO:0000313" key="3">
    <source>
        <dbReference type="Proteomes" id="UP000434582"/>
    </source>
</evidence>
<dbReference type="RefSeq" id="WP_153341999.1">
    <property type="nucleotide sequence ID" value="NZ_WIVE01000011.1"/>
</dbReference>
<comment type="caution">
    <text evidence="2">The sequence shown here is derived from an EMBL/GenBank/DDBJ whole genome shotgun (WGS) entry which is preliminary data.</text>
</comment>
<dbReference type="SUPFAM" id="SSF56954">
    <property type="entry name" value="Outer membrane efflux proteins (OEP)"/>
    <property type="match status" value="1"/>
</dbReference>
<accession>A0A7X2D496</accession>
<reference evidence="2 3" key="1">
    <citation type="submission" date="2019-10" db="EMBL/GenBank/DDBJ databases">
        <title>Draft whole-genome sequence of the purple nonsulfur photosynthetic bacterium Roseospira navarrensis DSM 15114.</title>
        <authorList>
            <person name="Kyndt J.A."/>
            <person name="Meyer T.E."/>
        </authorList>
    </citation>
    <scope>NUCLEOTIDE SEQUENCE [LARGE SCALE GENOMIC DNA]</scope>
    <source>
        <strain evidence="2 3">DSM 15114</strain>
    </source>
</reference>
<name>A0A7X2D496_9PROT</name>